<dbReference type="InterPro" id="IPR051423">
    <property type="entry name" value="CD225/Dispanin"/>
</dbReference>
<dbReference type="Pfam" id="PF04505">
    <property type="entry name" value="CD225"/>
    <property type="match status" value="1"/>
</dbReference>
<evidence type="ECO:0000256" key="4">
    <source>
        <dbReference type="ARBA" id="ARBA00022989"/>
    </source>
</evidence>
<dbReference type="PANTHER" id="PTHR14948">
    <property type="entry name" value="NG5"/>
    <property type="match status" value="1"/>
</dbReference>
<evidence type="ECO:0000256" key="3">
    <source>
        <dbReference type="ARBA" id="ARBA00022692"/>
    </source>
</evidence>
<protein>
    <submittedName>
        <fullName evidence="8">Transmembrane protein 91-like</fullName>
    </submittedName>
</protein>
<keyword evidence="5 6" id="KW-0472">Membrane</keyword>
<evidence type="ECO:0000313" key="8">
    <source>
        <dbReference type="RefSeq" id="XP_019638176.1"/>
    </source>
</evidence>
<keyword evidence="7" id="KW-1185">Reference proteome</keyword>
<accession>A0A6P5A8V3</accession>
<gene>
    <name evidence="8" type="primary">LOC109480428</name>
</gene>
<feature type="transmembrane region" description="Helical" evidence="6">
    <location>
        <begin position="59"/>
        <end position="81"/>
    </location>
</feature>
<comment type="similarity">
    <text evidence="2">Belongs to the CD225/Dispanin family.</text>
</comment>
<dbReference type="GeneID" id="109480428"/>
<evidence type="ECO:0000256" key="5">
    <source>
        <dbReference type="ARBA" id="ARBA00023136"/>
    </source>
</evidence>
<dbReference type="PANTHER" id="PTHR14948:SF44">
    <property type="entry name" value="PROLINE-RICH TRANSMEMBRANE PROTEIN 1-LIKE"/>
    <property type="match status" value="1"/>
</dbReference>
<feature type="transmembrane region" description="Helical" evidence="6">
    <location>
        <begin position="102"/>
        <end position="128"/>
    </location>
</feature>
<dbReference type="InterPro" id="IPR007593">
    <property type="entry name" value="CD225/Dispanin_fam"/>
</dbReference>
<dbReference type="Proteomes" id="UP000515135">
    <property type="component" value="Unplaced"/>
</dbReference>
<organism evidence="7 8">
    <name type="scientific">Branchiostoma belcheri</name>
    <name type="common">Amphioxus</name>
    <dbReference type="NCBI Taxonomy" id="7741"/>
    <lineage>
        <taxon>Eukaryota</taxon>
        <taxon>Metazoa</taxon>
        <taxon>Chordata</taxon>
        <taxon>Cephalochordata</taxon>
        <taxon>Leptocardii</taxon>
        <taxon>Amphioxiformes</taxon>
        <taxon>Branchiostomatidae</taxon>
        <taxon>Branchiostoma</taxon>
    </lineage>
</organism>
<evidence type="ECO:0000313" key="7">
    <source>
        <dbReference type="Proteomes" id="UP000515135"/>
    </source>
</evidence>
<dbReference type="GO" id="GO:0016020">
    <property type="term" value="C:membrane"/>
    <property type="evidence" value="ECO:0007669"/>
    <property type="project" value="UniProtKB-SubCell"/>
</dbReference>
<evidence type="ECO:0000256" key="6">
    <source>
        <dbReference type="SAM" id="Phobius"/>
    </source>
</evidence>
<evidence type="ECO:0000256" key="2">
    <source>
        <dbReference type="ARBA" id="ARBA00006843"/>
    </source>
</evidence>
<comment type="subcellular location">
    <subcellularLocation>
        <location evidence="1">Membrane</location>
    </subcellularLocation>
</comment>
<name>A0A6P5A8V3_BRABE</name>
<evidence type="ECO:0000256" key="1">
    <source>
        <dbReference type="ARBA" id="ARBA00004370"/>
    </source>
</evidence>
<reference evidence="8" key="1">
    <citation type="submission" date="2025-08" db="UniProtKB">
        <authorList>
            <consortium name="RefSeq"/>
        </authorList>
    </citation>
    <scope>IDENTIFICATION</scope>
    <source>
        <tissue evidence="8">Gonad</tissue>
    </source>
</reference>
<keyword evidence="3 6" id="KW-0812">Transmembrane</keyword>
<dbReference type="AlphaFoldDB" id="A0A6P5A8V3"/>
<dbReference type="RefSeq" id="XP_019638176.1">
    <property type="nucleotide sequence ID" value="XM_019782617.1"/>
</dbReference>
<dbReference type="KEGG" id="bbel:109480428"/>
<dbReference type="OrthoDB" id="6083617at2759"/>
<sequence length="139" mass="15252">MPSHQSDHLTLSVFPLVAMEMHQPNVVHPAPMQQTIVQTVPATQVVIAESRPPDHFGCALFTCLCCFWPTGIVALVFSCQVGQKLHDGDIQGANDSSNSANLWWKITLGIGIALWIIGIVMIPVYYLVILPTLWVSFLG</sequence>
<proteinExistence type="inferred from homology"/>
<keyword evidence="4 6" id="KW-1133">Transmembrane helix</keyword>